<proteinExistence type="predicted"/>
<comment type="caution">
    <text evidence="1">The sequence shown here is derived from an EMBL/GenBank/DDBJ whole genome shotgun (WGS) entry which is preliminary data.</text>
</comment>
<sequence length="157" mass="17824">MENGVPVAERARALSEVLSKNSEYKPDSMYYLEKQIFAPVERLLEKIEGSDVVRLANSLGLDSKRYEARARFNSSNTSNELQPLESTISDSERFRESKFLKLNCSCGASFKFGGLMASGEYQIVGYTVMNVELPLDKYQFMVEDVLVYQVKHMVVKV</sequence>
<evidence type="ECO:0000313" key="2">
    <source>
        <dbReference type="Proteomes" id="UP001165101"/>
    </source>
</evidence>
<gene>
    <name evidence="1" type="ORF">Cboi01_000663400</name>
</gene>
<dbReference type="EMBL" id="BSXV01007995">
    <property type="protein sequence ID" value="GMF05853.1"/>
    <property type="molecule type" value="Genomic_DNA"/>
</dbReference>
<keyword evidence="2" id="KW-1185">Reference proteome</keyword>
<reference evidence="1" key="1">
    <citation type="submission" date="2023-04" db="EMBL/GenBank/DDBJ databases">
        <title>Candida boidinii NBRC 1967.</title>
        <authorList>
            <person name="Ichikawa N."/>
            <person name="Sato H."/>
            <person name="Tonouchi N."/>
        </authorList>
    </citation>
    <scope>NUCLEOTIDE SEQUENCE</scope>
    <source>
        <strain evidence="1">NBRC 1967</strain>
    </source>
</reference>
<organism evidence="1 2">
    <name type="scientific">Candida boidinii</name>
    <name type="common">Yeast</name>
    <dbReference type="NCBI Taxonomy" id="5477"/>
    <lineage>
        <taxon>Eukaryota</taxon>
        <taxon>Fungi</taxon>
        <taxon>Dikarya</taxon>
        <taxon>Ascomycota</taxon>
        <taxon>Saccharomycotina</taxon>
        <taxon>Pichiomycetes</taxon>
        <taxon>Pichiales</taxon>
        <taxon>Pichiaceae</taxon>
        <taxon>Ogataea</taxon>
        <taxon>Ogataea/Candida clade</taxon>
    </lineage>
</organism>
<name>A0ACB5UCL7_CANBO</name>
<dbReference type="Proteomes" id="UP001165101">
    <property type="component" value="Unassembled WGS sequence"/>
</dbReference>
<evidence type="ECO:0000313" key="1">
    <source>
        <dbReference type="EMBL" id="GMF05853.1"/>
    </source>
</evidence>
<accession>A0ACB5UCL7</accession>
<protein>
    <submittedName>
        <fullName evidence="1">Unnamed protein product</fullName>
    </submittedName>
</protein>